<evidence type="ECO:0000259" key="3">
    <source>
        <dbReference type="PROSITE" id="PS51186"/>
    </source>
</evidence>
<keyword evidence="5" id="KW-1185">Reference proteome</keyword>
<dbReference type="RefSeq" id="XP_047760834.1">
    <property type="nucleotide sequence ID" value="XM_047904164.1"/>
</dbReference>
<dbReference type="GO" id="GO:0016747">
    <property type="term" value="F:acyltransferase activity, transferring groups other than amino-acyl groups"/>
    <property type="evidence" value="ECO:0007669"/>
    <property type="project" value="InterPro"/>
</dbReference>
<dbReference type="SUPFAM" id="SSF55729">
    <property type="entry name" value="Acyl-CoA N-acyltransferases (Nat)"/>
    <property type="match status" value="1"/>
</dbReference>
<evidence type="ECO:0000313" key="5">
    <source>
        <dbReference type="Proteomes" id="UP000756132"/>
    </source>
</evidence>
<keyword evidence="1" id="KW-0808">Transferase</keyword>
<keyword evidence="2" id="KW-0012">Acyltransferase</keyword>
<dbReference type="OrthoDB" id="41532at2759"/>
<name>A0A9Q8P7W7_PASFU</name>
<dbReference type="GeneID" id="71984894"/>
<dbReference type="PROSITE" id="PS51186">
    <property type="entry name" value="GNAT"/>
    <property type="match status" value="1"/>
</dbReference>
<reference evidence="4" key="2">
    <citation type="journal article" date="2022" name="Microb. Genom.">
        <title>A chromosome-scale genome assembly of the tomato pathogen Cladosporium fulvum reveals a compartmentalized genome architecture and the presence of a dispensable chromosome.</title>
        <authorList>
            <person name="Zaccaron A.Z."/>
            <person name="Chen L.H."/>
            <person name="Samaras A."/>
            <person name="Stergiopoulos I."/>
        </authorList>
    </citation>
    <scope>NUCLEOTIDE SEQUENCE</scope>
    <source>
        <strain evidence="4">Race5_Kim</strain>
    </source>
</reference>
<dbReference type="InterPro" id="IPR000182">
    <property type="entry name" value="GNAT_dom"/>
</dbReference>
<dbReference type="InterPro" id="IPR016181">
    <property type="entry name" value="Acyl_CoA_acyltransferase"/>
</dbReference>
<dbReference type="InterPro" id="IPR050832">
    <property type="entry name" value="Bact_Acetyltransf"/>
</dbReference>
<evidence type="ECO:0000256" key="2">
    <source>
        <dbReference type="ARBA" id="ARBA00023315"/>
    </source>
</evidence>
<accession>A0A9Q8P7W7</accession>
<dbReference type="OMA" id="GYLPYDH"/>
<dbReference type="CDD" id="cd04301">
    <property type="entry name" value="NAT_SF"/>
    <property type="match status" value="1"/>
</dbReference>
<dbReference type="KEGG" id="ffu:CLAFUR5_05016"/>
<dbReference type="Proteomes" id="UP000756132">
    <property type="component" value="Chromosome 4"/>
</dbReference>
<evidence type="ECO:0000313" key="4">
    <source>
        <dbReference type="EMBL" id="UJO16468.1"/>
    </source>
</evidence>
<gene>
    <name evidence="4" type="ORF">CLAFUR5_05016</name>
</gene>
<proteinExistence type="predicted"/>
<dbReference type="EMBL" id="CP090166">
    <property type="protein sequence ID" value="UJO16468.1"/>
    <property type="molecule type" value="Genomic_DNA"/>
</dbReference>
<dbReference type="Gene3D" id="3.40.630.30">
    <property type="match status" value="1"/>
</dbReference>
<organism evidence="4 5">
    <name type="scientific">Passalora fulva</name>
    <name type="common">Tomato leaf mold</name>
    <name type="synonym">Cladosporium fulvum</name>
    <dbReference type="NCBI Taxonomy" id="5499"/>
    <lineage>
        <taxon>Eukaryota</taxon>
        <taxon>Fungi</taxon>
        <taxon>Dikarya</taxon>
        <taxon>Ascomycota</taxon>
        <taxon>Pezizomycotina</taxon>
        <taxon>Dothideomycetes</taxon>
        <taxon>Dothideomycetidae</taxon>
        <taxon>Mycosphaerellales</taxon>
        <taxon>Mycosphaerellaceae</taxon>
        <taxon>Fulvia</taxon>
    </lineage>
</organism>
<protein>
    <recommendedName>
        <fullName evidence="3">N-acetyltransferase domain-containing protein</fullName>
    </recommendedName>
</protein>
<feature type="domain" description="N-acetyltransferase" evidence="3">
    <location>
        <begin position="6"/>
        <end position="167"/>
    </location>
</feature>
<evidence type="ECO:0000256" key="1">
    <source>
        <dbReference type="ARBA" id="ARBA00022679"/>
    </source>
</evidence>
<dbReference type="PANTHER" id="PTHR43877">
    <property type="entry name" value="AMINOALKYLPHOSPHONATE N-ACETYLTRANSFERASE-RELATED-RELATED"/>
    <property type="match status" value="1"/>
</dbReference>
<dbReference type="AlphaFoldDB" id="A0A9Q8P7W7"/>
<reference evidence="4" key="1">
    <citation type="submission" date="2021-12" db="EMBL/GenBank/DDBJ databases">
        <authorList>
            <person name="Zaccaron A."/>
            <person name="Stergiopoulos I."/>
        </authorList>
    </citation>
    <scope>NUCLEOTIDE SEQUENCE</scope>
    <source>
        <strain evidence="4">Race5_Kim</strain>
    </source>
</reference>
<sequence length="171" mass="19298">MSQHQCTIRKVTPQDTPEVLPFITAARHSLFPGLKFKTTILPEDVSSWIASGHFLAAYTTKSPDHLIATIGFVPYDYRFPRLEFHGRKTVEVVRLFVLPEYRRSGLGNLLFRQSRGTAEGLGVEVMYLHTHPFLPGAVEFWENVGFGVVGVEEDEGRRTVHMKLELKGEGS</sequence>
<dbReference type="Pfam" id="PF00583">
    <property type="entry name" value="Acetyltransf_1"/>
    <property type="match status" value="1"/>
</dbReference>